<gene>
    <name evidence="1" type="ORF">PTTW11_03267</name>
</gene>
<proteinExistence type="predicted"/>
<dbReference type="Proteomes" id="UP000472372">
    <property type="component" value="Chromosome 3"/>
</dbReference>
<accession>A0A6S6VJF4</accession>
<evidence type="ECO:0000313" key="1">
    <source>
        <dbReference type="EMBL" id="CAE7021468.1"/>
    </source>
</evidence>
<dbReference type="AlphaFoldDB" id="A0A6S6VJF4"/>
<reference evidence="1" key="1">
    <citation type="submission" date="2021-02" db="EMBL/GenBank/DDBJ databases">
        <authorList>
            <person name="Syme A R."/>
            <person name="Syme A R."/>
            <person name="Moolhuijzen P."/>
        </authorList>
    </citation>
    <scope>NUCLEOTIDE SEQUENCE</scope>
    <source>
        <strain evidence="1">W1-1</strain>
    </source>
</reference>
<organism evidence="1 2">
    <name type="scientific">Pyrenophora teres f. teres</name>
    <dbReference type="NCBI Taxonomy" id="97479"/>
    <lineage>
        <taxon>Eukaryota</taxon>
        <taxon>Fungi</taxon>
        <taxon>Dikarya</taxon>
        <taxon>Ascomycota</taxon>
        <taxon>Pezizomycotina</taxon>
        <taxon>Dothideomycetes</taxon>
        <taxon>Pleosporomycetidae</taxon>
        <taxon>Pleosporales</taxon>
        <taxon>Pleosporineae</taxon>
        <taxon>Pleosporaceae</taxon>
        <taxon>Pyrenophora</taxon>
    </lineage>
</organism>
<dbReference type="EMBL" id="HG992979">
    <property type="protein sequence ID" value="CAE7021468.1"/>
    <property type="molecule type" value="Genomic_DNA"/>
</dbReference>
<sequence>MRNYLPLTLVLLVPAVRAWNACYCTGEKKYHADETAEKCCTWDDGVTFPNYPQEVEGQWDTRVCNFKGPVTTSISVHCLSPNKERNRSKADLSKENDAIEGFAKCCRLTGGSKVWGGSCCHVQPDGSCT</sequence>
<evidence type="ECO:0000313" key="2">
    <source>
        <dbReference type="Proteomes" id="UP000472372"/>
    </source>
</evidence>
<name>A0A6S6VJF4_9PLEO</name>
<protein>
    <submittedName>
        <fullName evidence="1">Uncharacterized protein</fullName>
    </submittedName>
</protein>